<dbReference type="SUPFAM" id="SSF55021">
    <property type="entry name" value="ACT-like"/>
    <property type="match status" value="2"/>
</dbReference>
<keyword evidence="8" id="KW-0808">Transferase</keyword>
<evidence type="ECO:0000256" key="8">
    <source>
        <dbReference type="RuleBase" id="RU368092"/>
    </source>
</evidence>
<dbReference type="PANTHER" id="PTHR30239:SF0">
    <property type="entry name" value="ACETOLACTATE SYNTHASE SMALL SUBUNIT 1, CHLOROPLASTIC"/>
    <property type="match status" value="1"/>
</dbReference>
<dbReference type="CDD" id="cd04878">
    <property type="entry name" value="ACT_AHAS"/>
    <property type="match status" value="1"/>
</dbReference>
<dbReference type="InterPro" id="IPR002912">
    <property type="entry name" value="ACT_dom"/>
</dbReference>
<evidence type="ECO:0000256" key="7">
    <source>
        <dbReference type="ARBA" id="ARBA00048670"/>
    </source>
</evidence>
<dbReference type="Gene3D" id="3.30.70.1150">
    <property type="entry name" value="ACT-like. Chain A, domain 2"/>
    <property type="match status" value="1"/>
</dbReference>
<sequence length="165" mass="18387">MKRIVSLLMENQPGALSRVIGLFSQRGYNIESLSVSATEDPTLSRLNITTNVDEQALEQIDKQLNKLIDVLKVMDITETEHIEREIALIKVKANTASLKDEVQRLTDIYRGQIVDTTTQLYTVQLAGRTRKLDAFIQAITGVCDVVEVSRSGIVGLCRGERSLRA</sequence>
<dbReference type="GO" id="GO:0003984">
    <property type="term" value="F:acetolactate synthase activity"/>
    <property type="evidence" value="ECO:0007669"/>
    <property type="project" value="UniProtKB-UniRule"/>
</dbReference>
<protein>
    <recommendedName>
        <fullName evidence="8">Acetolactate synthase small subunit</fullName>
        <shortName evidence="8">AHAS</shortName>
        <shortName evidence="8">ALS</shortName>
        <ecNumber evidence="8">2.2.1.6</ecNumber>
    </recommendedName>
    <alternativeName>
        <fullName evidence="8">Acetohydroxy-acid synthase small subunit</fullName>
    </alternativeName>
</protein>
<comment type="subunit">
    <text evidence="4 8">Dimer of large and small chains.</text>
</comment>
<dbReference type="EMBL" id="BSPO01000003">
    <property type="protein sequence ID" value="GLS84396.1"/>
    <property type="molecule type" value="Genomic_DNA"/>
</dbReference>
<dbReference type="GO" id="GO:0005829">
    <property type="term" value="C:cytosol"/>
    <property type="evidence" value="ECO:0007669"/>
    <property type="project" value="TreeGrafter"/>
</dbReference>
<comment type="pathway">
    <text evidence="1 8">Amino-acid biosynthesis; L-isoleucine biosynthesis; L-isoleucine from 2-oxobutanoate: step 1/4.</text>
</comment>
<evidence type="ECO:0000256" key="3">
    <source>
        <dbReference type="ARBA" id="ARBA00006341"/>
    </source>
</evidence>
<proteinExistence type="inferred from homology"/>
<dbReference type="GO" id="GO:0009099">
    <property type="term" value="P:L-valine biosynthetic process"/>
    <property type="evidence" value="ECO:0007669"/>
    <property type="project" value="UniProtKB-UniRule"/>
</dbReference>
<dbReference type="EC" id="2.2.1.6" evidence="8"/>
<name>A0AA37X004_9GAMM</name>
<comment type="function">
    <text evidence="8">Catalyzes the conversion of 2 pyruvate molecules into acetolactate in the first common step of the biosynthetic pathway of the branched-amino acids such as leucine, isoleucine, and valine.</text>
</comment>
<dbReference type="GO" id="GO:0009097">
    <property type="term" value="P:isoleucine biosynthetic process"/>
    <property type="evidence" value="ECO:0007669"/>
    <property type="project" value="UniProtKB-UniRule"/>
</dbReference>
<accession>A0AA37X004</accession>
<reference evidence="10 11" key="1">
    <citation type="journal article" date="2014" name="Int. J. Syst. Evol. Microbiol.">
        <title>Complete genome sequence of Corynebacterium casei LMG S-19264T (=DSM 44701T), isolated from a smear-ripened cheese.</title>
        <authorList>
            <consortium name="US DOE Joint Genome Institute (JGI-PGF)"/>
            <person name="Walter F."/>
            <person name="Albersmeier A."/>
            <person name="Kalinowski J."/>
            <person name="Ruckert C."/>
        </authorList>
    </citation>
    <scope>NUCLEOTIDE SEQUENCE [LARGE SCALE GENOMIC DNA]</scope>
    <source>
        <strain evidence="10 11">NBRC 112785</strain>
    </source>
</reference>
<dbReference type="NCBIfam" id="NF008864">
    <property type="entry name" value="PRK11895.1"/>
    <property type="match status" value="1"/>
</dbReference>
<dbReference type="GO" id="GO:1990610">
    <property type="term" value="F:acetolactate synthase regulator activity"/>
    <property type="evidence" value="ECO:0007669"/>
    <property type="project" value="UniProtKB-UniRule"/>
</dbReference>
<evidence type="ECO:0000256" key="2">
    <source>
        <dbReference type="ARBA" id="ARBA00005025"/>
    </source>
</evidence>
<dbReference type="InterPro" id="IPR054480">
    <property type="entry name" value="AHAS_small-like_ACT"/>
</dbReference>
<dbReference type="InterPro" id="IPR027271">
    <property type="entry name" value="Acetolactate_synth/TF_NikR_C"/>
</dbReference>
<dbReference type="InterPro" id="IPR004789">
    <property type="entry name" value="Acetalactate_synth_ssu"/>
</dbReference>
<gene>
    <name evidence="10" type="primary">ilvH</name>
    <name evidence="10" type="ORF">GCM10007894_23730</name>
</gene>
<evidence type="ECO:0000256" key="6">
    <source>
        <dbReference type="ARBA" id="ARBA00023304"/>
    </source>
</evidence>
<dbReference type="NCBIfam" id="TIGR00119">
    <property type="entry name" value="acolac_sm"/>
    <property type="match status" value="1"/>
</dbReference>
<dbReference type="Gene3D" id="3.30.70.260">
    <property type="match status" value="1"/>
</dbReference>
<comment type="catalytic activity">
    <reaction evidence="7 8">
        <text>2 pyruvate + H(+) = (2S)-2-acetolactate + CO2</text>
        <dbReference type="Rhea" id="RHEA:25249"/>
        <dbReference type="ChEBI" id="CHEBI:15361"/>
        <dbReference type="ChEBI" id="CHEBI:15378"/>
        <dbReference type="ChEBI" id="CHEBI:16526"/>
        <dbReference type="ChEBI" id="CHEBI:58476"/>
        <dbReference type="EC" id="2.2.1.6"/>
    </reaction>
</comment>
<evidence type="ECO:0000313" key="10">
    <source>
        <dbReference type="EMBL" id="GLS84396.1"/>
    </source>
</evidence>
<keyword evidence="11" id="KW-1185">Reference proteome</keyword>
<dbReference type="InterPro" id="IPR039557">
    <property type="entry name" value="AHAS_ACT"/>
</dbReference>
<dbReference type="RefSeq" id="WP_095500572.1">
    <property type="nucleotide sequence ID" value="NZ_BSPO01000003.1"/>
</dbReference>
<comment type="similarity">
    <text evidence="3 8">Belongs to the acetolactate synthase small subunit family.</text>
</comment>
<evidence type="ECO:0000313" key="11">
    <source>
        <dbReference type="Proteomes" id="UP001157439"/>
    </source>
</evidence>
<evidence type="ECO:0000256" key="4">
    <source>
        <dbReference type="ARBA" id="ARBA00011744"/>
    </source>
</evidence>
<dbReference type="FunFam" id="3.30.70.260:FF:000001">
    <property type="entry name" value="Acetolactate synthase, small subunit"/>
    <property type="match status" value="1"/>
</dbReference>
<dbReference type="PANTHER" id="PTHR30239">
    <property type="entry name" value="ACETOLACTATE SYNTHASE SMALL SUBUNIT"/>
    <property type="match status" value="1"/>
</dbReference>
<dbReference type="PROSITE" id="PS51671">
    <property type="entry name" value="ACT"/>
    <property type="match status" value="1"/>
</dbReference>
<evidence type="ECO:0000259" key="9">
    <source>
        <dbReference type="PROSITE" id="PS51671"/>
    </source>
</evidence>
<dbReference type="Pfam" id="PF10369">
    <property type="entry name" value="ALS_ss_C"/>
    <property type="match status" value="1"/>
</dbReference>
<keyword evidence="5 8" id="KW-0028">Amino-acid biosynthesis</keyword>
<comment type="caution">
    <text evidence="10">The sequence shown here is derived from an EMBL/GenBank/DDBJ whole genome shotgun (WGS) entry which is preliminary data.</text>
</comment>
<comment type="pathway">
    <text evidence="2 8">Amino-acid biosynthesis; L-valine biosynthesis; L-valine from pyruvate: step 1/4.</text>
</comment>
<evidence type="ECO:0000256" key="5">
    <source>
        <dbReference type="ARBA" id="ARBA00022605"/>
    </source>
</evidence>
<dbReference type="InterPro" id="IPR019455">
    <property type="entry name" value="Acetolactate_synth_ssu_C"/>
</dbReference>
<dbReference type="Pfam" id="PF22629">
    <property type="entry name" value="ACT_AHAS_ss"/>
    <property type="match status" value="1"/>
</dbReference>
<dbReference type="Proteomes" id="UP001157439">
    <property type="component" value="Unassembled WGS sequence"/>
</dbReference>
<dbReference type="AlphaFoldDB" id="A0AA37X004"/>
<organism evidence="10 11">
    <name type="scientific">Paraferrimonas haliotis</name>
    <dbReference type="NCBI Taxonomy" id="2013866"/>
    <lineage>
        <taxon>Bacteria</taxon>
        <taxon>Pseudomonadati</taxon>
        <taxon>Pseudomonadota</taxon>
        <taxon>Gammaproteobacteria</taxon>
        <taxon>Alteromonadales</taxon>
        <taxon>Ferrimonadaceae</taxon>
        <taxon>Paraferrimonas</taxon>
    </lineage>
</organism>
<feature type="domain" description="ACT" evidence="9">
    <location>
        <begin position="4"/>
        <end position="78"/>
    </location>
</feature>
<keyword evidence="6 8" id="KW-0100">Branched-chain amino acid biosynthesis</keyword>
<evidence type="ECO:0000256" key="1">
    <source>
        <dbReference type="ARBA" id="ARBA00004974"/>
    </source>
</evidence>
<dbReference type="InterPro" id="IPR045865">
    <property type="entry name" value="ACT-like_dom_sf"/>
</dbReference>